<feature type="transmembrane region" description="Helical" evidence="15">
    <location>
        <begin position="270"/>
        <end position="299"/>
    </location>
</feature>
<dbReference type="InterPro" id="IPR008250">
    <property type="entry name" value="ATPase_P-typ_transduc_dom_A_sf"/>
</dbReference>
<evidence type="ECO:0000256" key="11">
    <source>
        <dbReference type="ARBA" id="ARBA00022967"/>
    </source>
</evidence>
<dbReference type="GO" id="GO:0005886">
    <property type="term" value="C:plasma membrane"/>
    <property type="evidence" value="ECO:0007669"/>
    <property type="project" value="UniProtKB-SubCell"/>
</dbReference>
<dbReference type="InterPro" id="IPR044492">
    <property type="entry name" value="P_typ_ATPase_HD_dom"/>
</dbReference>
<keyword evidence="18" id="KW-1185">Reference proteome</keyword>
<reference evidence="18" key="1">
    <citation type="submission" date="2015-03" db="EMBL/GenBank/DDBJ databases">
        <authorList>
            <person name="Nijsse Bart"/>
        </authorList>
    </citation>
    <scope>NUCLEOTIDE SEQUENCE [LARGE SCALE GENOMIC DNA]</scope>
</reference>
<dbReference type="FunFam" id="1.20.1110.10:FF:000065">
    <property type="entry name" value="Sarcoplasmic/endoplasmic reticulum calcium ATPase 1"/>
    <property type="match status" value="1"/>
</dbReference>
<protein>
    <recommendedName>
        <fullName evidence="3">P-type Ca(2+) transporter</fullName>
        <ecNumber evidence="3">7.2.2.10</ecNumber>
    </recommendedName>
</protein>
<evidence type="ECO:0000256" key="14">
    <source>
        <dbReference type="ARBA" id="ARBA00048694"/>
    </source>
</evidence>
<dbReference type="GO" id="GO:0140352">
    <property type="term" value="P:export from cell"/>
    <property type="evidence" value="ECO:0007669"/>
    <property type="project" value="UniProtKB-ARBA"/>
</dbReference>
<dbReference type="InterPro" id="IPR036412">
    <property type="entry name" value="HAD-like_sf"/>
</dbReference>
<dbReference type="PROSITE" id="PS00154">
    <property type="entry name" value="ATPASE_E1_E2"/>
    <property type="match status" value="1"/>
</dbReference>
<feature type="transmembrane region" description="Helical" evidence="15">
    <location>
        <begin position="247"/>
        <end position="264"/>
    </location>
</feature>
<dbReference type="InterPro" id="IPR004014">
    <property type="entry name" value="ATPase_P-typ_cation-transptr_N"/>
</dbReference>
<dbReference type="SMART" id="SM00831">
    <property type="entry name" value="Cation_ATPase_N"/>
    <property type="match status" value="1"/>
</dbReference>
<dbReference type="Pfam" id="PF00690">
    <property type="entry name" value="Cation_ATPase_N"/>
    <property type="match status" value="1"/>
</dbReference>
<keyword evidence="4" id="KW-1003">Cell membrane</keyword>
<dbReference type="SUPFAM" id="SSF56784">
    <property type="entry name" value="HAD-like"/>
    <property type="match status" value="1"/>
</dbReference>
<feature type="transmembrane region" description="Helical" evidence="15">
    <location>
        <begin position="850"/>
        <end position="869"/>
    </location>
</feature>
<feature type="transmembrane region" description="Helical" evidence="15">
    <location>
        <begin position="708"/>
        <end position="729"/>
    </location>
</feature>
<dbReference type="SFLD" id="SFLDG00002">
    <property type="entry name" value="C1.7:_P-type_atpase_like"/>
    <property type="match status" value="1"/>
</dbReference>
<sequence length="918" mass="100998">MDRKKWYTRTSEEAVQFWQTSFTDGLSSAEAKNRLEKFGCNELAEKEKPAWWKRFLAQFQDFMVLVLLGATLISAFLGEYADAITILVIVLMNAVLGFIQEYRAEQSLAALKKLASLTARVVRNGMVQQVPARELVPGDILVLEAGDKLSADGRLIDVHNMEVEEAALTGESTSVRKVADRKFSEDAPLGDRKNMVFSGTNVVRGRGRAVVCATGMATEVGHIADMIQATTEETTPLERRLEHLGKWLVWACLAICFIVVITGVVRGESVFLMCMAGISLAVAAIPEGLPAIVTVALALGVQRMIKQHAIIRKLPAVETLGCTTVICSDKTGTLTQNAMTVRQIFADGKHYEVTGSGYDIKGNILLNQQPLDTNKNNALQQCLTIGVLCNNSILKQNTIAITGAWRNKTETGWSIEGDPTEGAIIVAAGKAGIWQSEIEKVQKRVTEIPFESERRRMSVVYRDANSNNILYVKGAPDVILELCRYYHTDAGPTTITKNHIDQINNVNEQMTSDALRVLAVAYRRLTPAQAQNPDETIENDLVFAGIIGMIDPPREEVKISIDLCREAGIKTVMITGDHKNTALAIAQELNIYKENQHKTLTGKELDALSEPELDAIVNRVTVYARVSPAHKLRIVRALKRQGHIVAMTGDGINDAPAIKEADIGVAMGITGTDVTKEASAMVLADDNFATIVAAVKEGRGIYENIRKFIRYLLACNIGEVLTMFLAALFGLPMPLLPVQILWVNLVTDGLPAMALGVDPSSPNVMQRPPRHPGESVFSRGLSQKIIGRGIQIGLSTLFVFSVIYYIQDDLAAARTAAFATLVYCQMFHVFDCRSEMATIFELKFMTNRYLLAAVAFSSIMQLSVMYIPFFSAIFSTVPLSVGHWLFILTVSGWTLLISACKQIFKRRPARRATIPQSR</sequence>
<dbReference type="PANTHER" id="PTHR42861">
    <property type="entry name" value="CALCIUM-TRANSPORTING ATPASE"/>
    <property type="match status" value="1"/>
</dbReference>
<dbReference type="InterPro" id="IPR023299">
    <property type="entry name" value="ATPase_P-typ_cyto_dom_N"/>
</dbReference>
<keyword evidence="6 15" id="KW-0812">Transmembrane</keyword>
<dbReference type="InterPro" id="IPR001757">
    <property type="entry name" value="P_typ_ATPase"/>
</dbReference>
<feature type="transmembrane region" description="Helical" evidence="15">
    <location>
        <begin position="881"/>
        <end position="900"/>
    </location>
</feature>
<feature type="transmembrane region" description="Helical" evidence="15">
    <location>
        <begin position="83"/>
        <end position="99"/>
    </location>
</feature>
<dbReference type="InterPro" id="IPR023298">
    <property type="entry name" value="ATPase_P-typ_TM_dom_sf"/>
</dbReference>
<dbReference type="FunFam" id="3.40.50.1000:FF:000001">
    <property type="entry name" value="Phospholipid-transporting ATPase IC"/>
    <property type="match status" value="1"/>
</dbReference>
<evidence type="ECO:0000256" key="3">
    <source>
        <dbReference type="ARBA" id="ARBA00012790"/>
    </source>
</evidence>
<feature type="transmembrane region" description="Helical" evidence="15">
    <location>
        <begin position="785"/>
        <end position="806"/>
    </location>
</feature>
<keyword evidence="5" id="KW-0106">Calcium</keyword>
<dbReference type="SUPFAM" id="SSF81665">
    <property type="entry name" value="Calcium ATPase, transmembrane domain M"/>
    <property type="match status" value="1"/>
</dbReference>
<comment type="similarity">
    <text evidence="2">Belongs to the cation transport ATPase (P-type) (TC 3.A.3) family. Type IIA subfamily.</text>
</comment>
<dbReference type="Pfam" id="PF00122">
    <property type="entry name" value="E1-E2_ATPase"/>
    <property type="match status" value="1"/>
</dbReference>
<dbReference type="Gene3D" id="3.40.1110.10">
    <property type="entry name" value="Calcium-transporting ATPase, cytoplasmic domain N"/>
    <property type="match status" value="1"/>
</dbReference>
<keyword evidence="7" id="KW-0479">Metal-binding</keyword>
<dbReference type="EMBL" id="CTRP01000014">
    <property type="protein sequence ID" value="CQR74592.1"/>
    <property type="molecule type" value="Genomic_DNA"/>
</dbReference>
<gene>
    <name evidence="17" type="ORF">SpAn4DRAFT_1054</name>
</gene>
<dbReference type="InterPro" id="IPR059000">
    <property type="entry name" value="ATPase_P-type_domA"/>
</dbReference>
<dbReference type="Gene3D" id="2.70.150.10">
    <property type="entry name" value="Calcium-transporting ATPase, cytoplasmic transduction domain A"/>
    <property type="match status" value="1"/>
</dbReference>
<name>A0A0U1L4F9_9FIRM</name>
<evidence type="ECO:0000256" key="8">
    <source>
        <dbReference type="ARBA" id="ARBA00022741"/>
    </source>
</evidence>
<evidence type="ECO:0000313" key="18">
    <source>
        <dbReference type="Proteomes" id="UP000049855"/>
    </source>
</evidence>
<dbReference type="InterPro" id="IPR006068">
    <property type="entry name" value="ATPase_P-typ_cation-transptr_C"/>
</dbReference>
<evidence type="ECO:0000313" key="17">
    <source>
        <dbReference type="EMBL" id="CQR74592.1"/>
    </source>
</evidence>
<keyword evidence="13 15" id="KW-0472">Membrane</keyword>
<dbReference type="GO" id="GO:0046872">
    <property type="term" value="F:metal ion binding"/>
    <property type="evidence" value="ECO:0007669"/>
    <property type="project" value="UniProtKB-KW"/>
</dbReference>
<evidence type="ECO:0000256" key="2">
    <source>
        <dbReference type="ARBA" id="ARBA00005675"/>
    </source>
</evidence>
<organism evidence="17 18">
    <name type="scientific">Sporomusa ovata</name>
    <dbReference type="NCBI Taxonomy" id="2378"/>
    <lineage>
        <taxon>Bacteria</taxon>
        <taxon>Bacillati</taxon>
        <taxon>Bacillota</taxon>
        <taxon>Negativicutes</taxon>
        <taxon>Selenomonadales</taxon>
        <taxon>Sporomusaceae</taxon>
        <taxon>Sporomusa</taxon>
    </lineage>
</organism>
<feature type="transmembrane region" description="Helical" evidence="15">
    <location>
        <begin position="812"/>
        <end position="830"/>
    </location>
</feature>
<evidence type="ECO:0000256" key="10">
    <source>
        <dbReference type="ARBA" id="ARBA00022842"/>
    </source>
</evidence>
<evidence type="ECO:0000259" key="16">
    <source>
        <dbReference type="SMART" id="SM00831"/>
    </source>
</evidence>
<feature type="domain" description="Cation-transporting P-type ATPase N-terminal" evidence="16">
    <location>
        <begin position="5"/>
        <end position="79"/>
    </location>
</feature>
<dbReference type="Gene3D" id="3.40.50.1000">
    <property type="entry name" value="HAD superfamily/HAD-like"/>
    <property type="match status" value="1"/>
</dbReference>
<proteinExistence type="inferred from homology"/>
<dbReference type="GO" id="GO:0005524">
    <property type="term" value="F:ATP binding"/>
    <property type="evidence" value="ECO:0007669"/>
    <property type="project" value="UniProtKB-KW"/>
</dbReference>
<dbReference type="AlphaFoldDB" id="A0A0U1L4F9"/>
<keyword evidence="5" id="KW-0813">Transport</keyword>
<dbReference type="NCBIfam" id="TIGR01116">
    <property type="entry name" value="ATPase-IIA1_Ca"/>
    <property type="match status" value="1"/>
</dbReference>
<dbReference type="PRINTS" id="PR00119">
    <property type="entry name" value="CATATPASE"/>
</dbReference>
<keyword evidence="5" id="KW-0406">Ion transport</keyword>
<dbReference type="Pfam" id="PF00689">
    <property type="entry name" value="Cation_ATPase_C"/>
    <property type="match status" value="1"/>
</dbReference>
<accession>A0A0U1L4F9</accession>
<dbReference type="GO" id="GO:0005388">
    <property type="term" value="F:P-type calcium transporter activity"/>
    <property type="evidence" value="ECO:0007669"/>
    <property type="project" value="UniProtKB-EC"/>
</dbReference>
<dbReference type="SFLD" id="SFLDF00027">
    <property type="entry name" value="p-type_atpase"/>
    <property type="match status" value="1"/>
</dbReference>
<evidence type="ECO:0000256" key="4">
    <source>
        <dbReference type="ARBA" id="ARBA00022475"/>
    </source>
</evidence>
<comment type="catalytic activity">
    <reaction evidence="14">
        <text>Ca(2+)(in) + ATP + H2O = Ca(2+)(out) + ADP + phosphate + H(+)</text>
        <dbReference type="Rhea" id="RHEA:18105"/>
        <dbReference type="ChEBI" id="CHEBI:15377"/>
        <dbReference type="ChEBI" id="CHEBI:15378"/>
        <dbReference type="ChEBI" id="CHEBI:29108"/>
        <dbReference type="ChEBI" id="CHEBI:30616"/>
        <dbReference type="ChEBI" id="CHEBI:43474"/>
        <dbReference type="ChEBI" id="CHEBI:456216"/>
        <dbReference type="EC" id="7.2.2.10"/>
    </reaction>
</comment>
<dbReference type="InterPro" id="IPR005782">
    <property type="entry name" value="P-type_ATPase_IIA"/>
</dbReference>
<feature type="transmembrane region" description="Helical" evidence="15">
    <location>
        <begin position="735"/>
        <end position="757"/>
    </location>
</feature>
<dbReference type="RefSeq" id="WP_021170578.1">
    <property type="nucleotide sequence ID" value="NZ_CTRP01000014.1"/>
</dbReference>
<dbReference type="InterPro" id="IPR023214">
    <property type="entry name" value="HAD_sf"/>
</dbReference>
<dbReference type="GO" id="GO:0016887">
    <property type="term" value="F:ATP hydrolysis activity"/>
    <property type="evidence" value="ECO:0007669"/>
    <property type="project" value="InterPro"/>
</dbReference>
<keyword evidence="11" id="KW-1278">Translocase</keyword>
<feature type="transmembrane region" description="Helical" evidence="15">
    <location>
        <begin position="55"/>
        <end position="77"/>
    </location>
</feature>
<evidence type="ECO:0000256" key="12">
    <source>
        <dbReference type="ARBA" id="ARBA00022989"/>
    </source>
</evidence>
<dbReference type="InterPro" id="IPR018303">
    <property type="entry name" value="ATPase_P-typ_P_site"/>
</dbReference>
<dbReference type="SUPFAM" id="SSF81660">
    <property type="entry name" value="Metal cation-transporting ATPase, ATP-binding domain N"/>
    <property type="match status" value="1"/>
</dbReference>
<keyword evidence="12 15" id="KW-1133">Transmembrane helix</keyword>
<evidence type="ECO:0000256" key="9">
    <source>
        <dbReference type="ARBA" id="ARBA00022840"/>
    </source>
</evidence>
<evidence type="ECO:0000256" key="7">
    <source>
        <dbReference type="ARBA" id="ARBA00022723"/>
    </source>
</evidence>
<evidence type="ECO:0000256" key="15">
    <source>
        <dbReference type="SAM" id="Phobius"/>
    </source>
</evidence>
<keyword evidence="8" id="KW-0547">Nucleotide-binding</keyword>
<dbReference type="FunFam" id="3.40.50.1000:FF:000028">
    <property type="entry name" value="Calcium-transporting P-type ATPase, putative"/>
    <property type="match status" value="1"/>
</dbReference>
<keyword evidence="5" id="KW-0109">Calcium transport</keyword>
<dbReference type="PRINTS" id="PR00120">
    <property type="entry name" value="HATPASE"/>
</dbReference>
<evidence type="ECO:0000256" key="13">
    <source>
        <dbReference type="ARBA" id="ARBA00023136"/>
    </source>
</evidence>
<comment type="subcellular location">
    <subcellularLocation>
        <location evidence="1">Cell membrane</location>
        <topology evidence="1">Multi-pass membrane protein</topology>
    </subcellularLocation>
</comment>
<keyword evidence="10" id="KW-0460">Magnesium</keyword>
<dbReference type="Gene3D" id="1.20.1110.10">
    <property type="entry name" value="Calcium-transporting ATPase, transmembrane domain"/>
    <property type="match status" value="1"/>
</dbReference>
<dbReference type="FunFam" id="2.70.150.10:FF:000016">
    <property type="entry name" value="Calcium-transporting P-type ATPase putative"/>
    <property type="match status" value="1"/>
</dbReference>
<dbReference type="Proteomes" id="UP000049855">
    <property type="component" value="Unassembled WGS sequence"/>
</dbReference>
<dbReference type="SUPFAM" id="SSF81653">
    <property type="entry name" value="Calcium ATPase, transduction domain A"/>
    <property type="match status" value="1"/>
</dbReference>
<dbReference type="CDD" id="cd02089">
    <property type="entry name" value="P-type_ATPase_Ca_prok"/>
    <property type="match status" value="1"/>
</dbReference>
<dbReference type="NCBIfam" id="TIGR01494">
    <property type="entry name" value="ATPase_P-type"/>
    <property type="match status" value="3"/>
</dbReference>
<keyword evidence="9" id="KW-0067">ATP-binding</keyword>
<evidence type="ECO:0000256" key="6">
    <source>
        <dbReference type="ARBA" id="ARBA00022692"/>
    </source>
</evidence>
<evidence type="ECO:0000256" key="5">
    <source>
        <dbReference type="ARBA" id="ARBA00022568"/>
    </source>
</evidence>
<evidence type="ECO:0000256" key="1">
    <source>
        <dbReference type="ARBA" id="ARBA00004651"/>
    </source>
</evidence>
<dbReference type="Pfam" id="PF13246">
    <property type="entry name" value="Cation_ATPase"/>
    <property type="match status" value="1"/>
</dbReference>
<dbReference type="SFLD" id="SFLDS00003">
    <property type="entry name" value="Haloacid_Dehalogenase"/>
    <property type="match status" value="1"/>
</dbReference>
<dbReference type="EC" id="7.2.2.10" evidence="3"/>